<protein>
    <submittedName>
        <fullName evidence="2">Uncharacterized protein</fullName>
    </submittedName>
</protein>
<dbReference type="AlphaFoldDB" id="A0A2G8RY70"/>
<keyword evidence="1" id="KW-0812">Transmembrane</keyword>
<dbReference type="STRING" id="1077348.A0A2G8RY70"/>
<proteinExistence type="predicted"/>
<evidence type="ECO:0000256" key="1">
    <source>
        <dbReference type="SAM" id="Phobius"/>
    </source>
</evidence>
<feature type="transmembrane region" description="Helical" evidence="1">
    <location>
        <begin position="207"/>
        <end position="224"/>
    </location>
</feature>
<comment type="caution">
    <text evidence="2">The sequence shown here is derived from an EMBL/GenBank/DDBJ whole genome shotgun (WGS) entry which is preliminary data.</text>
</comment>
<keyword evidence="1" id="KW-0472">Membrane</keyword>
<dbReference type="Proteomes" id="UP000230002">
    <property type="component" value="Unassembled WGS sequence"/>
</dbReference>
<keyword evidence="3" id="KW-1185">Reference proteome</keyword>
<name>A0A2G8RY70_9APHY</name>
<evidence type="ECO:0000313" key="2">
    <source>
        <dbReference type="EMBL" id="PIL26460.1"/>
    </source>
</evidence>
<dbReference type="EMBL" id="AYKW01000045">
    <property type="protein sequence ID" value="PIL26460.1"/>
    <property type="molecule type" value="Genomic_DNA"/>
</dbReference>
<gene>
    <name evidence="2" type="ORF">GSI_12218</name>
</gene>
<dbReference type="OrthoDB" id="2366471at2759"/>
<feature type="transmembrane region" description="Helical" evidence="1">
    <location>
        <begin position="180"/>
        <end position="201"/>
    </location>
</feature>
<accession>A0A2G8RY70</accession>
<feature type="transmembrane region" description="Helical" evidence="1">
    <location>
        <begin position="353"/>
        <end position="369"/>
    </location>
</feature>
<reference evidence="2 3" key="1">
    <citation type="journal article" date="2015" name="Sci. Rep.">
        <title>Chromosome-level genome map provides insights into diverse defense mechanisms in the medicinal fungus Ganoderma sinense.</title>
        <authorList>
            <person name="Zhu Y."/>
            <person name="Xu J."/>
            <person name="Sun C."/>
            <person name="Zhou S."/>
            <person name="Xu H."/>
            <person name="Nelson D.R."/>
            <person name="Qian J."/>
            <person name="Song J."/>
            <person name="Luo H."/>
            <person name="Xiang L."/>
            <person name="Li Y."/>
            <person name="Xu Z."/>
            <person name="Ji A."/>
            <person name="Wang L."/>
            <person name="Lu S."/>
            <person name="Hayward A."/>
            <person name="Sun W."/>
            <person name="Li X."/>
            <person name="Schwartz D.C."/>
            <person name="Wang Y."/>
            <person name="Chen S."/>
        </authorList>
    </citation>
    <scope>NUCLEOTIDE SEQUENCE [LARGE SCALE GENOMIC DNA]</scope>
    <source>
        <strain evidence="2 3">ZZ0214-1</strain>
    </source>
</reference>
<keyword evidence="1" id="KW-1133">Transmembrane helix</keyword>
<evidence type="ECO:0000313" key="3">
    <source>
        <dbReference type="Proteomes" id="UP000230002"/>
    </source>
</evidence>
<organism evidence="2 3">
    <name type="scientific">Ganoderma sinense ZZ0214-1</name>
    <dbReference type="NCBI Taxonomy" id="1077348"/>
    <lineage>
        <taxon>Eukaryota</taxon>
        <taxon>Fungi</taxon>
        <taxon>Dikarya</taxon>
        <taxon>Basidiomycota</taxon>
        <taxon>Agaricomycotina</taxon>
        <taxon>Agaricomycetes</taxon>
        <taxon>Polyporales</taxon>
        <taxon>Polyporaceae</taxon>
        <taxon>Ganoderma</taxon>
    </lineage>
</organism>
<sequence length="520" mass="57398">MPVLSNTLVDTSGLSDNDNPVFPLPLSNSAFSLDSSGVAGFFGGDSSVAGMATVNLIPGRRWGGWYNTPGSYEIAKQYGPLGDLKVYHGFFPEGEKNPAKLFKLDGQDGPQFVAVHSGTSFARTGHLADLIMQKAEETPVRGDRRFDGREGTKPSVTVINLPDSYIGPSYHPDLPPSSKAWFSLIPILVSVGACVLCALVADWFCFASIAVGIVAHGLACYVIGSGRLTFQHPKPALNAPPGDGVLKAENALVVLVGPESAVNAFTRGHFRLQYGEEPADNVGTEATHSEVSTGDKPGVHPYGYLSSRFLFDWTIQRMAPWCWRPPQYLIGHCAVLLMGQFLVQLLLIPLGTLFGQLMFIATVVASWLYNTHISSINREEIQTQILFNVLKLEERDVDIHKYQLSTWTATVTFVCFVLSSVHPLDDPLEFLDAMIPNNTVAWKEWKEKMKVELKDRGRLYLDRDVVFKFPGDLGGVDDRHKNLLETLLTDVNDAWKAWSTVRNTVEMVRLRTVKDAERTL</sequence>